<dbReference type="PANTHER" id="PTHR36721">
    <property type="entry name" value="PROLINE-RICH FAMILY PROTEIN"/>
    <property type="match status" value="1"/>
</dbReference>
<evidence type="ECO:0000256" key="1">
    <source>
        <dbReference type="SAM" id="MobiDB-lite"/>
    </source>
</evidence>
<keyword evidence="3" id="KW-0732">Signal</keyword>
<evidence type="ECO:0000313" key="5">
    <source>
        <dbReference type="Proteomes" id="UP000288805"/>
    </source>
</evidence>
<evidence type="ECO:0000256" key="3">
    <source>
        <dbReference type="SAM" id="SignalP"/>
    </source>
</evidence>
<dbReference type="Proteomes" id="UP000288805">
    <property type="component" value="Unassembled WGS sequence"/>
</dbReference>
<dbReference type="EMBL" id="QGNW01001500">
    <property type="protein sequence ID" value="RVW38749.1"/>
    <property type="molecule type" value="Genomic_DNA"/>
</dbReference>
<evidence type="ECO:0000256" key="2">
    <source>
        <dbReference type="SAM" id="Phobius"/>
    </source>
</evidence>
<keyword evidence="2" id="KW-0812">Transmembrane</keyword>
<organism evidence="4 5">
    <name type="scientific">Vitis vinifera</name>
    <name type="common">Grape</name>
    <dbReference type="NCBI Taxonomy" id="29760"/>
    <lineage>
        <taxon>Eukaryota</taxon>
        <taxon>Viridiplantae</taxon>
        <taxon>Streptophyta</taxon>
        <taxon>Embryophyta</taxon>
        <taxon>Tracheophyta</taxon>
        <taxon>Spermatophyta</taxon>
        <taxon>Magnoliopsida</taxon>
        <taxon>eudicotyledons</taxon>
        <taxon>Gunneridae</taxon>
        <taxon>Pentapetalae</taxon>
        <taxon>rosids</taxon>
        <taxon>Vitales</taxon>
        <taxon>Vitaceae</taxon>
        <taxon>Viteae</taxon>
        <taxon>Vitis</taxon>
    </lineage>
</organism>
<gene>
    <name evidence="4" type="ORF">CK203_074188</name>
</gene>
<feature type="chain" id="PRO_5019368159" evidence="3">
    <location>
        <begin position="24"/>
        <end position="168"/>
    </location>
</feature>
<name>A0A438DTC8_VITVI</name>
<feature type="compositionally biased region" description="Pro residues" evidence="1">
    <location>
        <begin position="79"/>
        <end position="93"/>
    </location>
</feature>
<keyword evidence="2" id="KW-1133">Transmembrane helix</keyword>
<reference evidence="4 5" key="1">
    <citation type="journal article" date="2018" name="PLoS Genet.">
        <title>Population sequencing reveals clonal diversity and ancestral inbreeding in the grapevine cultivar Chardonnay.</title>
        <authorList>
            <person name="Roach M.J."/>
            <person name="Johnson D.L."/>
            <person name="Bohlmann J."/>
            <person name="van Vuuren H.J."/>
            <person name="Jones S.J."/>
            <person name="Pretorius I.S."/>
            <person name="Schmidt S.A."/>
            <person name="Borneman A.R."/>
        </authorList>
    </citation>
    <scope>NUCLEOTIDE SEQUENCE [LARGE SCALE GENOMIC DNA]</scope>
    <source>
        <strain evidence="5">cv. Chardonnay</strain>
        <tissue evidence="4">Leaf</tissue>
    </source>
</reference>
<feature type="region of interest" description="Disordered" evidence="1">
    <location>
        <begin position="29"/>
        <end position="123"/>
    </location>
</feature>
<keyword evidence="2" id="KW-0472">Membrane</keyword>
<sequence length="168" mass="17185">MARLFRFCIALTAVLLLVEFAVAVDPPELSPAPAPESGAEDVAPSPHTLSPPLSPTAPSPSPYFGSPPAPPQALESSPSPSPESSPAPTPSPTPSSSDVGDIQHTSTENADGEEGESSGGLKGGQKAGIALGVIACVAVLGVGCLVYKKRQDNIQRSRYGYAARRELL</sequence>
<dbReference type="AlphaFoldDB" id="A0A438DTC8"/>
<proteinExistence type="predicted"/>
<feature type="signal peptide" evidence="3">
    <location>
        <begin position="1"/>
        <end position="23"/>
    </location>
</feature>
<accession>A0A438DTC8</accession>
<feature type="transmembrane region" description="Helical" evidence="2">
    <location>
        <begin position="127"/>
        <end position="147"/>
    </location>
</feature>
<feature type="compositionally biased region" description="Pro residues" evidence="1">
    <location>
        <begin position="52"/>
        <end position="71"/>
    </location>
</feature>
<evidence type="ECO:0000313" key="4">
    <source>
        <dbReference type="EMBL" id="RVW38749.1"/>
    </source>
</evidence>
<protein>
    <submittedName>
        <fullName evidence="4">Uncharacterized protein</fullName>
    </submittedName>
</protein>
<comment type="caution">
    <text evidence="4">The sequence shown here is derived from an EMBL/GenBank/DDBJ whole genome shotgun (WGS) entry which is preliminary data.</text>
</comment>
<dbReference type="PANTHER" id="PTHR36721:SF15">
    <property type="entry name" value="EN_SPM-LIKE TRANSPOSON PROTEIN"/>
    <property type="match status" value="1"/>
</dbReference>